<organism evidence="3 4">
    <name type="scientific">Monosporascus ibericus</name>
    <dbReference type="NCBI Taxonomy" id="155417"/>
    <lineage>
        <taxon>Eukaryota</taxon>
        <taxon>Fungi</taxon>
        <taxon>Dikarya</taxon>
        <taxon>Ascomycota</taxon>
        <taxon>Pezizomycotina</taxon>
        <taxon>Sordariomycetes</taxon>
        <taxon>Xylariomycetidae</taxon>
        <taxon>Xylariales</taxon>
        <taxon>Xylariales incertae sedis</taxon>
        <taxon>Monosporascus</taxon>
    </lineage>
</organism>
<gene>
    <name evidence="3" type="ORF">DL764_000855</name>
</gene>
<feature type="compositionally biased region" description="Low complexity" evidence="1">
    <location>
        <begin position="154"/>
        <end position="170"/>
    </location>
</feature>
<keyword evidence="4" id="KW-1185">Reference proteome</keyword>
<name>A0A4Q4TRW9_9PEZI</name>
<feature type="compositionally biased region" description="Low complexity" evidence="1">
    <location>
        <begin position="10"/>
        <end position="19"/>
    </location>
</feature>
<dbReference type="EMBL" id="QJNU01000022">
    <property type="protein sequence ID" value="RYP10145.1"/>
    <property type="molecule type" value="Genomic_DNA"/>
</dbReference>
<evidence type="ECO:0000313" key="3">
    <source>
        <dbReference type="EMBL" id="RYP10145.1"/>
    </source>
</evidence>
<keyword evidence="2" id="KW-0812">Transmembrane</keyword>
<keyword evidence="2" id="KW-0472">Membrane</keyword>
<evidence type="ECO:0000313" key="4">
    <source>
        <dbReference type="Proteomes" id="UP000293360"/>
    </source>
</evidence>
<feature type="compositionally biased region" description="Low complexity" evidence="1">
    <location>
        <begin position="327"/>
        <end position="389"/>
    </location>
</feature>
<dbReference type="AlphaFoldDB" id="A0A4Q4TRW9"/>
<feature type="region of interest" description="Disordered" evidence="1">
    <location>
        <begin position="248"/>
        <end position="283"/>
    </location>
</feature>
<feature type="region of interest" description="Disordered" evidence="1">
    <location>
        <begin position="321"/>
        <end position="396"/>
    </location>
</feature>
<sequence length="499" mass="51104">MASSDNHPGNVVANNNTVTPALGRPRQQGHRGLQSLDRVSPSPYPPSADSSATAASPTTTNNTYASHAPLYPSHSQQRQHQRQESSNNYNEKLAGIPVGSGVVTVEISSPGAAPPRPAQAQPPSAAFEFRGFDFFAKRDFNELREASRAYFNSLSNSGNNSGNNPAGGAPRSRTSFRNSFGLGGRQNSNNNSSNAATPGSLPSAWLGDETPPATPTREDDGTVIGGDGRAVAAAAGGGFGGASGVGGDVAAKEGGGRFPISAGGESPPGDPPQSPPELQQSPQNEPRIFGLRRKMLWLLLVLIGIVLLVVVIAVSVGVGLGNRDSRSAGSSSAVAGGSDPDSSGADPTTTTTTIGTDAPPETTAPSASPTNAHSSSTASPPTPTAADSPQMGGAKLDCPAANGTTYQVPGSIKRFLRVCGVDYRTGDGLGFATKVGQVETETMLDCMKNCAGTWGCEACGWGYLEGDGPGPLHTCFMKSNLLAGARREVEEGWSFALLL</sequence>
<evidence type="ECO:0000256" key="1">
    <source>
        <dbReference type="SAM" id="MobiDB-lite"/>
    </source>
</evidence>
<feature type="compositionally biased region" description="Low complexity" evidence="1">
    <location>
        <begin position="47"/>
        <end position="66"/>
    </location>
</feature>
<feature type="region of interest" description="Disordered" evidence="1">
    <location>
        <begin position="1"/>
        <end position="94"/>
    </location>
</feature>
<dbReference type="OrthoDB" id="3499003at2759"/>
<proteinExistence type="predicted"/>
<dbReference type="Proteomes" id="UP000293360">
    <property type="component" value="Unassembled WGS sequence"/>
</dbReference>
<keyword evidence="2" id="KW-1133">Transmembrane helix</keyword>
<evidence type="ECO:0008006" key="5">
    <source>
        <dbReference type="Google" id="ProtNLM"/>
    </source>
</evidence>
<feature type="transmembrane region" description="Helical" evidence="2">
    <location>
        <begin position="296"/>
        <end position="320"/>
    </location>
</feature>
<evidence type="ECO:0000256" key="2">
    <source>
        <dbReference type="SAM" id="Phobius"/>
    </source>
</evidence>
<dbReference type="STRING" id="155417.A0A4Q4TRW9"/>
<feature type="region of interest" description="Disordered" evidence="1">
    <location>
        <begin position="154"/>
        <end position="228"/>
    </location>
</feature>
<reference evidence="3 4" key="1">
    <citation type="submission" date="2018-06" db="EMBL/GenBank/DDBJ databases">
        <title>Complete Genomes of Monosporascus.</title>
        <authorList>
            <person name="Robinson A.J."/>
            <person name="Natvig D.O."/>
        </authorList>
    </citation>
    <scope>NUCLEOTIDE SEQUENCE [LARGE SCALE GENOMIC DNA]</scope>
    <source>
        <strain evidence="3 4">CBS 110550</strain>
    </source>
</reference>
<accession>A0A4Q4TRW9</accession>
<comment type="caution">
    <text evidence="3">The sequence shown here is derived from an EMBL/GenBank/DDBJ whole genome shotgun (WGS) entry which is preliminary data.</text>
</comment>
<protein>
    <recommendedName>
        <fullName evidence="5">Apple domain-containing protein</fullName>
    </recommendedName>
</protein>